<dbReference type="InterPro" id="IPR037523">
    <property type="entry name" value="VOC_core"/>
</dbReference>
<dbReference type="InterPro" id="IPR004360">
    <property type="entry name" value="Glyas_Fos-R_dOase_dom"/>
</dbReference>
<feature type="region of interest" description="Disordered" evidence="2">
    <location>
        <begin position="1"/>
        <end position="50"/>
    </location>
</feature>
<keyword evidence="1" id="KW-0479">Metal-binding</keyword>
<dbReference type="CDD" id="cd07267">
    <property type="entry name" value="THT_Oxygenase_N"/>
    <property type="match status" value="1"/>
</dbReference>
<dbReference type="InterPro" id="IPR029068">
    <property type="entry name" value="Glyas_Bleomycin-R_OHBP_Dase"/>
</dbReference>
<gene>
    <name evidence="4" type="ORF">B0A55_01005</name>
</gene>
<evidence type="ECO:0000256" key="2">
    <source>
        <dbReference type="SAM" id="MobiDB-lite"/>
    </source>
</evidence>
<dbReference type="Proteomes" id="UP000309340">
    <property type="component" value="Unassembled WGS sequence"/>
</dbReference>
<sequence>MADTQPTPNGSTTTPQNGHSEQWGADRPVTLDANNTLATPHGPAHPNVGKSIPDIEAIGPDSEALTTWQHRNNINPADQIKLVRLSHMRYQHPDLDQITTFLRDFGMHIAKRSDDGERIWYRGYGTTQYVYYAQKGPKKFLGGTFEVESHAELEKASKIPGAEGSSIEKLQEAPGGGSLLTLHDPEGFPINLLHGQEPAAKGDYPSKVIVNDEVDKPRVRKFNRFTPGPAAVHKLGHYGLCVQDFPAQLEWYTRNFNLAPTDFLYVPTPNENNEEAPEDRENEQQAKEAGRKDVAVFLHLDRGADPVDHHTFFMSTNPTSHVHHCSFEVHDYDTQHLGHQWLAGKKYTSVWGLGRHILGSQIFDYWWDTTGNMIEHYADGDLVNKDTPVGWSNAGDESLAVWGPEVPKWFLE</sequence>
<dbReference type="GO" id="GO:0046491">
    <property type="term" value="P:L-methylmalonyl-CoA metabolic process"/>
    <property type="evidence" value="ECO:0007669"/>
    <property type="project" value="TreeGrafter"/>
</dbReference>
<dbReference type="EMBL" id="NAJQ01000010">
    <property type="protein sequence ID" value="TKA83388.1"/>
    <property type="molecule type" value="Genomic_DNA"/>
</dbReference>
<evidence type="ECO:0000259" key="3">
    <source>
        <dbReference type="PROSITE" id="PS51819"/>
    </source>
</evidence>
<dbReference type="Pfam" id="PF00903">
    <property type="entry name" value="Glyoxalase"/>
    <property type="match status" value="1"/>
</dbReference>
<feature type="domain" description="VOC" evidence="3">
    <location>
        <begin position="234"/>
        <end position="379"/>
    </location>
</feature>
<organism evidence="4 5">
    <name type="scientific">Friedmanniomyces simplex</name>
    <dbReference type="NCBI Taxonomy" id="329884"/>
    <lineage>
        <taxon>Eukaryota</taxon>
        <taxon>Fungi</taxon>
        <taxon>Dikarya</taxon>
        <taxon>Ascomycota</taxon>
        <taxon>Pezizomycotina</taxon>
        <taxon>Dothideomycetes</taxon>
        <taxon>Dothideomycetidae</taxon>
        <taxon>Mycosphaerellales</taxon>
        <taxon>Teratosphaeriaceae</taxon>
        <taxon>Friedmanniomyces</taxon>
    </lineage>
</organism>
<dbReference type="PANTHER" id="PTHR43048:SF3">
    <property type="entry name" value="METHYLMALONYL-COA EPIMERASE, MITOCHONDRIAL"/>
    <property type="match status" value="1"/>
</dbReference>
<dbReference type="PANTHER" id="PTHR43048">
    <property type="entry name" value="METHYLMALONYL-COA EPIMERASE"/>
    <property type="match status" value="1"/>
</dbReference>
<keyword evidence="5" id="KW-1185">Reference proteome</keyword>
<dbReference type="FunFam" id="3.10.180.10:FF:000039">
    <property type="entry name" value="Trihydroxytoluene oxygenase (AFU_orthologue AFUA_8G02470)"/>
    <property type="match status" value="1"/>
</dbReference>
<feature type="region of interest" description="Disordered" evidence="2">
    <location>
        <begin position="268"/>
        <end position="288"/>
    </location>
</feature>
<dbReference type="GO" id="GO:0005739">
    <property type="term" value="C:mitochondrion"/>
    <property type="evidence" value="ECO:0007669"/>
    <property type="project" value="TreeGrafter"/>
</dbReference>
<protein>
    <recommendedName>
        <fullName evidence="3">VOC domain-containing protein</fullName>
    </recommendedName>
</protein>
<comment type="caution">
    <text evidence="4">The sequence shown here is derived from an EMBL/GenBank/DDBJ whole genome shotgun (WGS) entry which is preliminary data.</text>
</comment>
<evidence type="ECO:0000313" key="5">
    <source>
        <dbReference type="Proteomes" id="UP000309340"/>
    </source>
</evidence>
<dbReference type="InterPro" id="IPR051785">
    <property type="entry name" value="MMCE/EMCE_epimerase"/>
</dbReference>
<dbReference type="GO" id="GO:0004493">
    <property type="term" value="F:methylmalonyl-CoA epimerase activity"/>
    <property type="evidence" value="ECO:0007669"/>
    <property type="project" value="TreeGrafter"/>
</dbReference>
<dbReference type="PROSITE" id="PS51819">
    <property type="entry name" value="VOC"/>
    <property type="match status" value="1"/>
</dbReference>
<reference evidence="4 5" key="1">
    <citation type="submission" date="2017-03" db="EMBL/GenBank/DDBJ databases">
        <title>Genomes of endolithic fungi from Antarctica.</title>
        <authorList>
            <person name="Coleine C."/>
            <person name="Masonjones S."/>
            <person name="Stajich J.E."/>
        </authorList>
    </citation>
    <scope>NUCLEOTIDE SEQUENCE [LARGE SCALE GENOMIC DNA]</scope>
    <source>
        <strain evidence="4 5">CCFEE 5184</strain>
    </source>
</reference>
<evidence type="ECO:0000313" key="4">
    <source>
        <dbReference type="EMBL" id="TKA83388.1"/>
    </source>
</evidence>
<dbReference type="AlphaFoldDB" id="A0A4U0Y4G0"/>
<dbReference type="Gene3D" id="3.10.180.10">
    <property type="entry name" value="2,3-Dihydroxybiphenyl 1,2-Dioxygenase, domain 1"/>
    <property type="match status" value="2"/>
</dbReference>
<dbReference type="GO" id="GO:0046872">
    <property type="term" value="F:metal ion binding"/>
    <property type="evidence" value="ECO:0007669"/>
    <property type="project" value="UniProtKB-KW"/>
</dbReference>
<accession>A0A4U0Y4G0</accession>
<dbReference type="FunFam" id="3.10.180.10:FF:000034">
    <property type="entry name" value="Glyoxalase/Bleomycin resistance protein/Dihydroxybiphenyl dioxygenase"/>
    <property type="match status" value="1"/>
</dbReference>
<dbReference type="OrthoDB" id="3360610at2759"/>
<proteinExistence type="predicted"/>
<feature type="compositionally biased region" description="Polar residues" evidence="2">
    <location>
        <begin position="1"/>
        <end position="20"/>
    </location>
</feature>
<feature type="compositionally biased region" description="Acidic residues" evidence="2">
    <location>
        <begin position="272"/>
        <end position="281"/>
    </location>
</feature>
<name>A0A4U0Y4G0_9PEZI</name>
<evidence type="ECO:0000256" key="1">
    <source>
        <dbReference type="ARBA" id="ARBA00022723"/>
    </source>
</evidence>
<dbReference type="SUPFAM" id="SSF54593">
    <property type="entry name" value="Glyoxalase/Bleomycin resistance protein/Dihydroxybiphenyl dioxygenase"/>
    <property type="match status" value="1"/>
</dbReference>